<accession>A0A2M8KD50</accession>
<reference evidence="7" key="1">
    <citation type="submission" date="2017-09" db="EMBL/GenBank/DDBJ databases">
        <title>Depth-based differentiation of microbial function through sediment-hosted aquifers and enrichment of novel symbionts in the deep terrestrial subsurface.</title>
        <authorList>
            <person name="Probst A.J."/>
            <person name="Ladd B."/>
            <person name="Jarett J.K."/>
            <person name="Geller-Mcgrath D.E."/>
            <person name="Sieber C.M.K."/>
            <person name="Emerson J.B."/>
            <person name="Anantharaman K."/>
            <person name="Thomas B.C."/>
            <person name="Malmstrom R."/>
            <person name="Stieglmeier M."/>
            <person name="Klingl A."/>
            <person name="Woyke T."/>
            <person name="Ryan C.M."/>
            <person name="Banfield J.F."/>
        </authorList>
    </citation>
    <scope>NUCLEOTIDE SEQUENCE [LARGE SCALE GENOMIC DNA]</scope>
</reference>
<keyword evidence="2" id="KW-0731">Sigma factor</keyword>
<evidence type="ECO:0000313" key="7">
    <source>
        <dbReference type="Proteomes" id="UP000231450"/>
    </source>
</evidence>
<dbReference type="PRINTS" id="PR00046">
    <property type="entry name" value="SIGMA70FCT"/>
</dbReference>
<dbReference type="Proteomes" id="UP000231450">
    <property type="component" value="Unassembled WGS sequence"/>
</dbReference>
<dbReference type="InterPro" id="IPR036388">
    <property type="entry name" value="WH-like_DNA-bd_sf"/>
</dbReference>
<dbReference type="NCBIfam" id="TIGR02937">
    <property type="entry name" value="sigma70-ECF"/>
    <property type="match status" value="1"/>
</dbReference>
<evidence type="ECO:0000256" key="2">
    <source>
        <dbReference type="ARBA" id="ARBA00023082"/>
    </source>
</evidence>
<dbReference type="InterPro" id="IPR014284">
    <property type="entry name" value="RNA_pol_sigma-70_dom"/>
</dbReference>
<dbReference type="InterPro" id="IPR050239">
    <property type="entry name" value="Sigma-70_RNA_pol_init_factors"/>
</dbReference>
<dbReference type="PROSITE" id="PS00716">
    <property type="entry name" value="SIGMA70_2"/>
    <property type="match status" value="1"/>
</dbReference>
<dbReference type="Gene3D" id="1.10.10.10">
    <property type="entry name" value="Winged helix-like DNA-binding domain superfamily/Winged helix DNA-binding domain"/>
    <property type="match status" value="1"/>
</dbReference>
<dbReference type="PANTHER" id="PTHR30603:SF47">
    <property type="entry name" value="RNA POLYMERASE SIGMA FACTOR SIGD, CHLOROPLASTIC"/>
    <property type="match status" value="1"/>
</dbReference>
<evidence type="ECO:0000259" key="5">
    <source>
        <dbReference type="PROSITE" id="PS00716"/>
    </source>
</evidence>
<proteinExistence type="predicted"/>
<evidence type="ECO:0000256" key="1">
    <source>
        <dbReference type="ARBA" id="ARBA00023015"/>
    </source>
</evidence>
<dbReference type="PANTHER" id="PTHR30603">
    <property type="entry name" value="RNA POLYMERASE SIGMA FACTOR RPO"/>
    <property type="match status" value="1"/>
</dbReference>
<dbReference type="SUPFAM" id="SSF88946">
    <property type="entry name" value="Sigma2 domain of RNA polymerase sigma factors"/>
    <property type="match status" value="1"/>
</dbReference>
<dbReference type="AlphaFoldDB" id="A0A2M8KD50"/>
<dbReference type="EMBL" id="PFDW01000076">
    <property type="protein sequence ID" value="PJE57848.1"/>
    <property type="molecule type" value="Genomic_DNA"/>
</dbReference>
<dbReference type="GO" id="GO:0006352">
    <property type="term" value="P:DNA-templated transcription initiation"/>
    <property type="evidence" value="ECO:0007669"/>
    <property type="project" value="InterPro"/>
</dbReference>
<keyword evidence="4" id="KW-0804">Transcription</keyword>
<gene>
    <name evidence="6" type="ORF">COU81_03970</name>
</gene>
<dbReference type="GO" id="GO:0003677">
    <property type="term" value="F:DNA binding"/>
    <property type="evidence" value="ECO:0007669"/>
    <property type="project" value="UniProtKB-KW"/>
</dbReference>
<name>A0A2M8KD50_9BACT</name>
<protein>
    <recommendedName>
        <fullName evidence="5">RNA polymerase sigma-70 domain-containing protein</fullName>
    </recommendedName>
</protein>
<dbReference type="InterPro" id="IPR013325">
    <property type="entry name" value="RNA_pol_sigma_r2"/>
</dbReference>
<dbReference type="InterPro" id="IPR013324">
    <property type="entry name" value="RNA_pol_sigma_r3/r4-like"/>
</dbReference>
<dbReference type="InterPro" id="IPR007630">
    <property type="entry name" value="RNA_pol_sigma70_r4"/>
</dbReference>
<evidence type="ECO:0000256" key="3">
    <source>
        <dbReference type="ARBA" id="ARBA00023125"/>
    </source>
</evidence>
<feature type="domain" description="RNA polymerase sigma-70" evidence="5">
    <location>
        <begin position="266"/>
        <end position="292"/>
    </location>
</feature>
<dbReference type="InterPro" id="IPR000943">
    <property type="entry name" value="RNA_pol_sigma70"/>
</dbReference>
<organism evidence="6 7">
    <name type="scientific">Candidatus Portnoybacteria bacterium CG10_big_fil_rev_8_21_14_0_10_36_7</name>
    <dbReference type="NCBI Taxonomy" id="1974812"/>
    <lineage>
        <taxon>Bacteria</taxon>
        <taxon>Candidatus Portnoyibacteriota</taxon>
    </lineage>
</organism>
<dbReference type="GO" id="GO:0016987">
    <property type="term" value="F:sigma factor activity"/>
    <property type="evidence" value="ECO:0007669"/>
    <property type="project" value="UniProtKB-KW"/>
</dbReference>
<dbReference type="SUPFAM" id="SSF88659">
    <property type="entry name" value="Sigma3 and sigma4 domains of RNA polymerase sigma factors"/>
    <property type="match status" value="1"/>
</dbReference>
<evidence type="ECO:0000313" key="6">
    <source>
        <dbReference type="EMBL" id="PJE57848.1"/>
    </source>
</evidence>
<dbReference type="Pfam" id="PF04545">
    <property type="entry name" value="Sigma70_r4"/>
    <property type="match status" value="1"/>
</dbReference>
<evidence type="ECO:0000256" key="4">
    <source>
        <dbReference type="ARBA" id="ARBA00023163"/>
    </source>
</evidence>
<dbReference type="Gene3D" id="1.10.1740.10">
    <property type="match status" value="1"/>
</dbReference>
<comment type="caution">
    <text evidence="6">The sequence shown here is derived from an EMBL/GenBank/DDBJ whole genome shotgun (WGS) entry which is preliminary data.</text>
</comment>
<sequence length="296" mass="34564">MSQAMIVRELVKLNRNNRIRFKKIDSNLLMAMKKDSKLRNSVLLTYFPLLLSMASNRFIKFNRLIKERRPGIQISSFFRYDDMISAGYIGMVECLLGSYDPSKGTFSSLVGSWIVGRMNMYLTKMIQPIVVNHRANKVSTEFSKTRYMLEQRTKCHVDRDSVWGYIRQYEPRPKQRLKKKRGRGNGRTVKCELSLLASNAHTIYSMHPNEEDGKELSVIEIQMSLANQSYEREISQVEAKKIVEKCLVGLSAREKDIVMRRANDETLEDIGKHHNVTKERIRQIEEEAFKKMRKCL</sequence>
<keyword evidence="3" id="KW-0238">DNA-binding</keyword>
<keyword evidence="1" id="KW-0805">Transcription regulation</keyword>